<dbReference type="Proteomes" id="UP000093795">
    <property type="component" value="Unassembled WGS sequence"/>
</dbReference>
<gene>
    <name evidence="2" type="ORF">A9X01_13950</name>
</gene>
<dbReference type="AlphaFoldDB" id="A0A1A3CS39"/>
<evidence type="ECO:0000313" key="3">
    <source>
        <dbReference type="Proteomes" id="UP000093795"/>
    </source>
</evidence>
<organism evidence="2 3">
    <name type="scientific">Mycobacterium asiaticum</name>
    <dbReference type="NCBI Taxonomy" id="1790"/>
    <lineage>
        <taxon>Bacteria</taxon>
        <taxon>Bacillati</taxon>
        <taxon>Actinomycetota</taxon>
        <taxon>Actinomycetes</taxon>
        <taxon>Mycobacteriales</taxon>
        <taxon>Mycobacteriaceae</taxon>
        <taxon>Mycobacterium</taxon>
    </lineage>
</organism>
<feature type="region of interest" description="Disordered" evidence="1">
    <location>
        <begin position="129"/>
        <end position="150"/>
    </location>
</feature>
<evidence type="ECO:0000256" key="1">
    <source>
        <dbReference type="SAM" id="MobiDB-lite"/>
    </source>
</evidence>
<accession>A0A1A3CS39</accession>
<proteinExistence type="predicted"/>
<evidence type="ECO:0000313" key="2">
    <source>
        <dbReference type="EMBL" id="OBI89167.1"/>
    </source>
</evidence>
<reference evidence="2 3" key="1">
    <citation type="submission" date="2016-06" db="EMBL/GenBank/DDBJ databases">
        <authorList>
            <person name="Kjaerup R.B."/>
            <person name="Dalgaard T.S."/>
            <person name="Juul-Madsen H.R."/>
        </authorList>
    </citation>
    <scope>NUCLEOTIDE SEQUENCE [LARGE SCALE GENOMIC DNA]</scope>
    <source>
        <strain evidence="2 3">1081914.2</strain>
    </source>
</reference>
<comment type="caution">
    <text evidence="2">The sequence shown here is derived from an EMBL/GenBank/DDBJ whole genome shotgun (WGS) entry which is preliminary data.</text>
</comment>
<dbReference type="EMBL" id="LZKQ01000062">
    <property type="protein sequence ID" value="OBI89167.1"/>
    <property type="molecule type" value="Genomic_DNA"/>
</dbReference>
<sequence>MDRGGYCMKEKISTADAVREAIIRRPAGAAATARAASAFQGYEDAAWAAPAVHEAMRTTLHLLNGHGPGASRISALGANNTASGDVTGGSGGTGNGAGSVGGNGADANLIAGSGNPGTESHLDDITVQGGSGGGNGGNDVVTGTGDNGSEGDVIAFGGTLVENVPVGTDGASHPPS</sequence>
<feature type="compositionally biased region" description="Gly residues" evidence="1">
    <location>
        <begin position="86"/>
        <end position="100"/>
    </location>
</feature>
<feature type="region of interest" description="Disordered" evidence="1">
    <location>
        <begin position="80"/>
        <end position="100"/>
    </location>
</feature>
<protein>
    <submittedName>
        <fullName evidence="2">Uncharacterized protein</fullName>
    </submittedName>
</protein>
<name>A0A1A3CS39_MYCAS</name>